<proteinExistence type="predicted"/>
<protein>
    <submittedName>
        <fullName evidence="1">Uncharacterized protein</fullName>
    </submittedName>
</protein>
<gene>
    <name evidence="1" type="ORF">NHX12_000995</name>
</gene>
<dbReference type="EMBL" id="JANIIK010000109">
    <property type="protein sequence ID" value="KAJ3597472.1"/>
    <property type="molecule type" value="Genomic_DNA"/>
</dbReference>
<name>A0A9Q0DZ47_9TELE</name>
<dbReference type="AlphaFoldDB" id="A0A9Q0DZ47"/>
<comment type="caution">
    <text evidence="1">The sequence shown here is derived from an EMBL/GenBank/DDBJ whole genome shotgun (WGS) entry which is preliminary data.</text>
</comment>
<organism evidence="1 2">
    <name type="scientific">Muraenolepis orangiensis</name>
    <name type="common">Patagonian moray cod</name>
    <dbReference type="NCBI Taxonomy" id="630683"/>
    <lineage>
        <taxon>Eukaryota</taxon>
        <taxon>Metazoa</taxon>
        <taxon>Chordata</taxon>
        <taxon>Craniata</taxon>
        <taxon>Vertebrata</taxon>
        <taxon>Euteleostomi</taxon>
        <taxon>Actinopterygii</taxon>
        <taxon>Neopterygii</taxon>
        <taxon>Teleostei</taxon>
        <taxon>Neoteleostei</taxon>
        <taxon>Acanthomorphata</taxon>
        <taxon>Zeiogadaria</taxon>
        <taxon>Gadariae</taxon>
        <taxon>Gadiformes</taxon>
        <taxon>Muraenolepidoidei</taxon>
        <taxon>Muraenolepididae</taxon>
        <taxon>Muraenolepis</taxon>
    </lineage>
</organism>
<sequence>MVVHGSSVDEWLVLSSIQPGFRSKLPVSADLSMAAILSVTGMPGTPIHDKHPWCFRTHTHTLINCQCCIGMPTP</sequence>
<evidence type="ECO:0000313" key="2">
    <source>
        <dbReference type="Proteomes" id="UP001148018"/>
    </source>
</evidence>
<keyword evidence="2" id="KW-1185">Reference proteome</keyword>
<accession>A0A9Q0DZ47</accession>
<dbReference type="Proteomes" id="UP001148018">
    <property type="component" value="Unassembled WGS sequence"/>
</dbReference>
<reference evidence="1" key="1">
    <citation type="submission" date="2022-07" db="EMBL/GenBank/DDBJ databases">
        <title>Chromosome-level genome of Muraenolepis orangiensis.</title>
        <authorList>
            <person name="Kim J."/>
        </authorList>
    </citation>
    <scope>NUCLEOTIDE SEQUENCE</scope>
    <source>
        <strain evidence="1">KU_S4_2022</strain>
        <tissue evidence="1">Muscle</tissue>
    </source>
</reference>
<evidence type="ECO:0000313" key="1">
    <source>
        <dbReference type="EMBL" id="KAJ3597472.1"/>
    </source>
</evidence>